<proteinExistence type="predicted"/>
<feature type="compositionally biased region" description="Acidic residues" evidence="1">
    <location>
        <begin position="204"/>
        <end position="215"/>
    </location>
</feature>
<feature type="compositionally biased region" description="Low complexity" evidence="1">
    <location>
        <begin position="315"/>
        <end position="324"/>
    </location>
</feature>
<feature type="domain" description="Aminotransferase-like plant mobile" evidence="2">
    <location>
        <begin position="33"/>
        <end position="184"/>
    </location>
</feature>
<sequence length="452" mass="50356">MSISSKRFIPMPPHLAQPPDWGFNDEGSLPTVAFLWKNILNVYGNPMRRYIDYSNELDCLLDSHVTWAPYRRDEIEAMELSPVCKEHSELWRANLPLICFFLVEYHLPCRVMRQFGHLQACPVEHVSTSHELHNIDRRSQRGAKNWEQKHLPYINQWNNRQGFIVHGGAIHRERAYREDYLQWLKRNSRLKLKVAMDPRKIEDLPSESEESDAYDDLTRGGTQPQRGPIEDYLGQQLSRIANEAGQALGVPYGSQGESSALRGFIERVRRGAHRMARKMNCMAAPDEAFVGGDGGGGGGSVSAARSRSSRETNVARSASRSRSTGGRRGRGISIGSPRTSGASRGASRALSGSSRGKEAAVHDSDVDEEESNESIDSEENDPSYDADVIGSSQMPDAPLPTQSTQGTPKKPRARKHRDHTDVGVSGNVLPTQPGRPRRKKKPYTPNPTPRSG</sequence>
<evidence type="ECO:0000259" key="2">
    <source>
        <dbReference type="Pfam" id="PF10536"/>
    </source>
</evidence>
<dbReference type="Proteomes" id="UP001497457">
    <property type="component" value="Chromosome 32b"/>
</dbReference>
<feature type="compositionally biased region" description="Low complexity" evidence="1">
    <location>
        <begin position="331"/>
        <end position="354"/>
    </location>
</feature>
<dbReference type="AlphaFoldDB" id="A0ABC9D9Z1"/>
<feature type="region of interest" description="Disordered" evidence="1">
    <location>
        <begin position="201"/>
        <end position="228"/>
    </location>
</feature>
<feature type="compositionally biased region" description="Polar residues" evidence="1">
    <location>
        <begin position="390"/>
        <end position="407"/>
    </location>
</feature>
<evidence type="ECO:0000313" key="3">
    <source>
        <dbReference type="EMBL" id="CAL5034754.1"/>
    </source>
</evidence>
<dbReference type="PANTHER" id="PTHR46033:SF82">
    <property type="entry name" value="AMINOTRANSFERASE-LIKE PLANT MOBILE DOMAIN-CONTAINING PROTEIN"/>
    <property type="match status" value="1"/>
</dbReference>
<feature type="compositionally biased region" description="Gly residues" evidence="1">
    <location>
        <begin position="291"/>
        <end position="300"/>
    </location>
</feature>
<dbReference type="PANTHER" id="PTHR46033">
    <property type="entry name" value="PROTEIN MAIN-LIKE 2"/>
    <property type="match status" value="1"/>
</dbReference>
<feature type="compositionally biased region" description="Basic and acidic residues" evidence="1">
    <location>
        <begin position="355"/>
        <end position="364"/>
    </location>
</feature>
<keyword evidence="4" id="KW-1185">Reference proteome</keyword>
<protein>
    <recommendedName>
        <fullName evidence="2">Aminotransferase-like plant mobile domain-containing protein</fullName>
    </recommendedName>
</protein>
<dbReference type="Pfam" id="PF10536">
    <property type="entry name" value="PMD"/>
    <property type="match status" value="1"/>
</dbReference>
<accession>A0ABC9D9Z1</accession>
<name>A0ABC9D9Z1_9POAL</name>
<dbReference type="EMBL" id="OZ075142">
    <property type="protein sequence ID" value="CAL5034754.1"/>
    <property type="molecule type" value="Genomic_DNA"/>
</dbReference>
<evidence type="ECO:0000256" key="1">
    <source>
        <dbReference type="SAM" id="MobiDB-lite"/>
    </source>
</evidence>
<gene>
    <name evidence="3" type="ORF">URODEC1_LOCUS83222</name>
</gene>
<evidence type="ECO:0000313" key="4">
    <source>
        <dbReference type="Proteomes" id="UP001497457"/>
    </source>
</evidence>
<dbReference type="InterPro" id="IPR019557">
    <property type="entry name" value="AminoTfrase-like_pln_mobile"/>
</dbReference>
<feature type="compositionally biased region" description="Acidic residues" evidence="1">
    <location>
        <begin position="365"/>
        <end position="384"/>
    </location>
</feature>
<feature type="region of interest" description="Disordered" evidence="1">
    <location>
        <begin position="291"/>
        <end position="452"/>
    </location>
</feature>
<reference evidence="3 4" key="2">
    <citation type="submission" date="2024-10" db="EMBL/GenBank/DDBJ databases">
        <authorList>
            <person name="Ryan C."/>
        </authorList>
    </citation>
    <scope>NUCLEOTIDE SEQUENCE [LARGE SCALE GENOMIC DNA]</scope>
</reference>
<organism evidence="3 4">
    <name type="scientific">Urochloa decumbens</name>
    <dbReference type="NCBI Taxonomy" id="240449"/>
    <lineage>
        <taxon>Eukaryota</taxon>
        <taxon>Viridiplantae</taxon>
        <taxon>Streptophyta</taxon>
        <taxon>Embryophyta</taxon>
        <taxon>Tracheophyta</taxon>
        <taxon>Spermatophyta</taxon>
        <taxon>Magnoliopsida</taxon>
        <taxon>Liliopsida</taxon>
        <taxon>Poales</taxon>
        <taxon>Poaceae</taxon>
        <taxon>PACMAD clade</taxon>
        <taxon>Panicoideae</taxon>
        <taxon>Panicodae</taxon>
        <taxon>Paniceae</taxon>
        <taxon>Melinidinae</taxon>
        <taxon>Urochloa</taxon>
    </lineage>
</organism>
<dbReference type="InterPro" id="IPR044824">
    <property type="entry name" value="MAIN-like"/>
</dbReference>
<reference evidence="4" key="1">
    <citation type="submission" date="2024-06" db="EMBL/GenBank/DDBJ databases">
        <authorList>
            <person name="Ryan C."/>
        </authorList>
    </citation>
    <scope>NUCLEOTIDE SEQUENCE [LARGE SCALE GENOMIC DNA]</scope>
</reference>